<evidence type="ECO:0000313" key="5">
    <source>
        <dbReference type="EMBL" id="KAK0624597.1"/>
    </source>
</evidence>
<feature type="domain" description="Nephrocystin 3-like N-terminal" evidence="4">
    <location>
        <begin position="211"/>
        <end position="375"/>
    </location>
</feature>
<dbReference type="Proteomes" id="UP001174934">
    <property type="component" value="Unassembled WGS sequence"/>
</dbReference>
<feature type="repeat" description="ANK" evidence="2">
    <location>
        <begin position="723"/>
        <end position="755"/>
    </location>
</feature>
<dbReference type="EMBL" id="JAULSR010000003">
    <property type="protein sequence ID" value="KAK0624597.1"/>
    <property type="molecule type" value="Genomic_DNA"/>
</dbReference>
<dbReference type="Pfam" id="PF24883">
    <property type="entry name" value="NPHP3_N"/>
    <property type="match status" value="1"/>
</dbReference>
<feature type="repeat" description="ANK" evidence="2">
    <location>
        <begin position="756"/>
        <end position="788"/>
    </location>
</feature>
<evidence type="ECO:0000259" key="4">
    <source>
        <dbReference type="Pfam" id="PF24883"/>
    </source>
</evidence>
<accession>A0AA39X083</accession>
<dbReference type="PROSITE" id="PS50088">
    <property type="entry name" value="ANK_REPEAT"/>
    <property type="match status" value="2"/>
</dbReference>
<name>A0AA39X083_9PEZI</name>
<protein>
    <recommendedName>
        <fullName evidence="7">NACHT domain-containing protein</fullName>
    </recommendedName>
</protein>
<dbReference type="PROSITE" id="PS50297">
    <property type="entry name" value="ANK_REP_REGION"/>
    <property type="match status" value="2"/>
</dbReference>
<evidence type="ECO:0008006" key="7">
    <source>
        <dbReference type="Google" id="ProtNLM"/>
    </source>
</evidence>
<dbReference type="InterPro" id="IPR027417">
    <property type="entry name" value="P-loop_NTPase"/>
</dbReference>
<dbReference type="Gene3D" id="3.40.50.300">
    <property type="entry name" value="P-loop containing nucleotide triphosphate hydrolases"/>
    <property type="match status" value="1"/>
</dbReference>
<gene>
    <name evidence="5" type="ORF">B0T17DRAFT_245852</name>
</gene>
<dbReference type="SMART" id="SM00248">
    <property type="entry name" value="ANK"/>
    <property type="match status" value="3"/>
</dbReference>
<sequence length="900" mass="101560">MDPFSIAAGAIALMETSGALLSFCYRLRQGLRKVPWQLIRIIEEIRDLRNITEAIQSAIDNEASGSRCENLCRSIQGPLAATTDELLVLEKKLRFMSVDGIMESKRKIVAHAIIWQVKDREIRECIARLERCKSSLNLSITSQNSVSLRNMERATISFTSRLEESCSRLETLADLITTSQLGYRERDIIQWISPSTPWDCHNAAIKLHQPGTSNWLSESAEYEQWLSKNSRIFWLSGPLGAGKTLLFAHTVETFAGQLDNYKGAICAFTYCDFRSPSSQGATMLLGSLLNQVCTKLGAFPDALLEAYENQHQRYQTSRPTADVLVQSLVRISRRHRLFLFIDALDESGDVQELVDALVWLTSAPGSDVKIFVTSRNDVQVQTEILQSVLRIDLVDRIGEMDRDIHHYIRGRMESDFKLRWLSPEIRNHILNTMSSRSLGMFRWAQCQMDTILRSRTIKDINRALETLPRGLDETYDRVLSEIGPNDVELFRKALRWLAFSFFPLTLEELWEAIAIEPGSRYIDDECRLCSPHELVSLGHSLISVTSSGHVRLAHYSVRKYLLSDKIRTHPTLSKFALEFTEEHGQLLRDCLTYLSFDEFHTGPQQSKDGFDDRTRRLPLARYASIAWTYHYRAYLSGTGNSRNTPALDTELQELAFRFFSSASHSQFMSWVQTINADCNLKWNVYPRHATPLYYASSFGLADVVRHLLLSNPFQNLDAPGSLPGGTALHAAAIRHHIPIMILLLDAGADPGQADFNGVTPLHSIASQGNMEVVEVLLRYGAPLDARDFMDGTTPAEWARMSGQDHMVRFLEETWRARSAWNRRDGSKVLELCFGKDGGGVNALSSREVVVWKPGDDYFPSDFCNKRSGLTSSILVSVEVDGEVTPVEEEFSPVVLLAVGS</sequence>
<feature type="domain" description="GPI inositol-deacylase winged helix" evidence="3">
    <location>
        <begin position="491"/>
        <end position="567"/>
    </location>
</feature>
<dbReference type="PANTHER" id="PTHR10039:SF16">
    <property type="entry name" value="GPI INOSITOL-DEACYLASE"/>
    <property type="match status" value="1"/>
</dbReference>
<organism evidence="5 6">
    <name type="scientific">Bombardia bombarda</name>
    <dbReference type="NCBI Taxonomy" id="252184"/>
    <lineage>
        <taxon>Eukaryota</taxon>
        <taxon>Fungi</taxon>
        <taxon>Dikarya</taxon>
        <taxon>Ascomycota</taxon>
        <taxon>Pezizomycotina</taxon>
        <taxon>Sordariomycetes</taxon>
        <taxon>Sordariomycetidae</taxon>
        <taxon>Sordariales</taxon>
        <taxon>Lasiosphaeriaceae</taxon>
        <taxon>Bombardia</taxon>
    </lineage>
</organism>
<dbReference type="Gene3D" id="1.25.40.20">
    <property type="entry name" value="Ankyrin repeat-containing domain"/>
    <property type="match status" value="1"/>
</dbReference>
<dbReference type="InterPro" id="IPR002110">
    <property type="entry name" value="Ankyrin_rpt"/>
</dbReference>
<dbReference type="PANTHER" id="PTHR10039">
    <property type="entry name" value="AMELOGENIN"/>
    <property type="match status" value="1"/>
</dbReference>
<evidence type="ECO:0000259" key="3">
    <source>
        <dbReference type="Pfam" id="PF22939"/>
    </source>
</evidence>
<evidence type="ECO:0000313" key="6">
    <source>
        <dbReference type="Proteomes" id="UP001174934"/>
    </source>
</evidence>
<evidence type="ECO:0000256" key="2">
    <source>
        <dbReference type="PROSITE-ProRule" id="PRU00023"/>
    </source>
</evidence>
<keyword evidence="2" id="KW-0040">ANK repeat</keyword>
<dbReference type="InterPro" id="IPR056884">
    <property type="entry name" value="NPHP3-like_N"/>
</dbReference>
<dbReference type="Pfam" id="PF12796">
    <property type="entry name" value="Ank_2"/>
    <property type="match status" value="1"/>
</dbReference>
<reference evidence="5" key="1">
    <citation type="submission" date="2023-06" db="EMBL/GenBank/DDBJ databases">
        <title>Genome-scale phylogeny and comparative genomics of the fungal order Sordariales.</title>
        <authorList>
            <consortium name="Lawrence Berkeley National Laboratory"/>
            <person name="Hensen N."/>
            <person name="Bonometti L."/>
            <person name="Westerberg I."/>
            <person name="Brannstrom I.O."/>
            <person name="Guillou S."/>
            <person name="Cros-Aarteil S."/>
            <person name="Calhoun S."/>
            <person name="Haridas S."/>
            <person name="Kuo A."/>
            <person name="Mondo S."/>
            <person name="Pangilinan J."/>
            <person name="Riley R."/>
            <person name="LaButti K."/>
            <person name="Andreopoulos B."/>
            <person name="Lipzen A."/>
            <person name="Chen C."/>
            <person name="Yanf M."/>
            <person name="Daum C."/>
            <person name="Ng V."/>
            <person name="Clum A."/>
            <person name="Steindorff A."/>
            <person name="Ohm R."/>
            <person name="Martin F."/>
            <person name="Silar P."/>
            <person name="Natvig D."/>
            <person name="Lalanne C."/>
            <person name="Gautier V."/>
            <person name="Ament-velasquez S.L."/>
            <person name="Kruys A."/>
            <person name="Hutchinson M.I."/>
            <person name="Powell A.J."/>
            <person name="Barry K."/>
            <person name="Miller A.N."/>
            <person name="Grigoriev I.V."/>
            <person name="Debuchy R."/>
            <person name="Gladieux P."/>
            <person name="Thoren M.H."/>
            <person name="Johannesson H."/>
        </authorList>
    </citation>
    <scope>NUCLEOTIDE SEQUENCE</scope>
    <source>
        <strain evidence="5">SMH3391-2</strain>
    </source>
</reference>
<keyword evidence="6" id="KW-1185">Reference proteome</keyword>
<comment type="caution">
    <text evidence="5">The sequence shown here is derived from an EMBL/GenBank/DDBJ whole genome shotgun (WGS) entry which is preliminary data.</text>
</comment>
<dbReference type="SUPFAM" id="SSF52540">
    <property type="entry name" value="P-loop containing nucleoside triphosphate hydrolases"/>
    <property type="match status" value="1"/>
</dbReference>
<proteinExistence type="predicted"/>
<dbReference type="InterPro" id="IPR054471">
    <property type="entry name" value="GPIID_WHD"/>
</dbReference>
<dbReference type="InterPro" id="IPR036770">
    <property type="entry name" value="Ankyrin_rpt-contain_sf"/>
</dbReference>
<dbReference type="AlphaFoldDB" id="A0AA39X083"/>
<evidence type="ECO:0000256" key="1">
    <source>
        <dbReference type="ARBA" id="ARBA00022737"/>
    </source>
</evidence>
<dbReference type="SUPFAM" id="SSF48403">
    <property type="entry name" value="Ankyrin repeat"/>
    <property type="match status" value="1"/>
</dbReference>
<keyword evidence="1" id="KW-0677">Repeat</keyword>
<dbReference type="Pfam" id="PF22939">
    <property type="entry name" value="WHD_GPIID"/>
    <property type="match status" value="1"/>
</dbReference>